<evidence type="ECO:0000256" key="1">
    <source>
        <dbReference type="SAM" id="Phobius"/>
    </source>
</evidence>
<comment type="caution">
    <text evidence="2">The sequence shown here is derived from an EMBL/GenBank/DDBJ whole genome shotgun (WGS) entry which is preliminary data.</text>
</comment>
<sequence>MDVYAVLYVGMPVSLDVLDSWLYLFLDRGERSERTPSKFSLACGEMLLVLLWLEAKGEQIRHHRYSDPVILISILALFEFIMVTFFISIVLGVVAVVLLRFFLELSGLWRQPLELVFEMVRMDPVVLVQLNSMPPSAAVVYVQTGYKSIKTLLEQYSLTHPKFIKKQRPLPFNCKNPTCLLSSCRECGKEWTACHVCHEAEKDSLRLYVEQAMSEAFIRTVQYSFFSHHINLNIFETTVSKLQNKIHKAKRL</sequence>
<dbReference type="AlphaFoldDB" id="A0A1Y2CUH5"/>
<keyword evidence="1" id="KW-0472">Membrane</keyword>
<gene>
    <name evidence="2" type="ORF">BCR33DRAFT_492525</name>
</gene>
<keyword evidence="3" id="KW-1185">Reference proteome</keyword>
<keyword evidence="1" id="KW-0812">Transmembrane</keyword>
<organism evidence="2 3">
    <name type="scientific">Rhizoclosmatium globosum</name>
    <dbReference type="NCBI Taxonomy" id="329046"/>
    <lineage>
        <taxon>Eukaryota</taxon>
        <taxon>Fungi</taxon>
        <taxon>Fungi incertae sedis</taxon>
        <taxon>Chytridiomycota</taxon>
        <taxon>Chytridiomycota incertae sedis</taxon>
        <taxon>Chytridiomycetes</taxon>
        <taxon>Chytridiales</taxon>
        <taxon>Chytriomycetaceae</taxon>
        <taxon>Rhizoclosmatium</taxon>
    </lineage>
</organism>
<reference evidence="2 3" key="1">
    <citation type="submission" date="2016-07" db="EMBL/GenBank/DDBJ databases">
        <title>Pervasive Adenine N6-methylation of Active Genes in Fungi.</title>
        <authorList>
            <consortium name="DOE Joint Genome Institute"/>
            <person name="Mondo S.J."/>
            <person name="Dannebaum R.O."/>
            <person name="Kuo R.C."/>
            <person name="Labutti K."/>
            <person name="Haridas S."/>
            <person name="Kuo A."/>
            <person name="Salamov A."/>
            <person name="Ahrendt S.R."/>
            <person name="Lipzen A."/>
            <person name="Sullivan W."/>
            <person name="Andreopoulos W.B."/>
            <person name="Clum A."/>
            <person name="Lindquist E."/>
            <person name="Daum C."/>
            <person name="Ramamoorthy G.K."/>
            <person name="Gryganskyi A."/>
            <person name="Culley D."/>
            <person name="Magnuson J.K."/>
            <person name="James T.Y."/>
            <person name="O'Malley M.A."/>
            <person name="Stajich J.E."/>
            <person name="Spatafora J.W."/>
            <person name="Visel A."/>
            <person name="Grigoriev I.V."/>
        </authorList>
    </citation>
    <scope>NUCLEOTIDE SEQUENCE [LARGE SCALE GENOMIC DNA]</scope>
    <source>
        <strain evidence="2 3">JEL800</strain>
    </source>
</reference>
<dbReference type="EMBL" id="MCGO01000006">
    <property type="protein sequence ID" value="ORY50708.1"/>
    <property type="molecule type" value="Genomic_DNA"/>
</dbReference>
<keyword evidence="1" id="KW-1133">Transmembrane helix</keyword>
<accession>A0A1Y2CUH5</accession>
<proteinExistence type="predicted"/>
<evidence type="ECO:0000313" key="3">
    <source>
        <dbReference type="Proteomes" id="UP000193642"/>
    </source>
</evidence>
<name>A0A1Y2CUH5_9FUNG</name>
<dbReference type="Proteomes" id="UP000193642">
    <property type="component" value="Unassembled WGS sequence"/>
</dbReference>
<evidence type="ECO:0000313" key="2">
    <source>
        <dbReference type="EMBL" id="ORY50708.1"/>
    </source>
</evidence>
<protein>
    <submittedName>
        <fullName evidence="2">Uncharacterized protein</fullName>
    </submittedName>
</protein>
<feature type="transmembrane region" description="Helical" evidence="1">
    <location>
        <begin position="6"/>
        <end position="26"/>
    </location>
</feature>
<dbReference type="OrthoDB" id="10009520at2759"/>
<dbReference type="STRING" id="329046.A0A1Y2CUH5"/>
<feature type="transmembrane region" description="Helical" evidence="1">
    <location>
        <begin position="70"/>
        <end position="103"/>
    </location>
</feature>